<dbReference type="InterPro" id="IPR001129">
    <property type="entry name" value="Membr-assoc_MAPEG"/>
</dbReference>
<dbReference type="GO" id="GO:0016020">
    <property type="term" value="C:membrane"/>
    <property type="evidence" value="ECO:0007669"/>
    <property type="project" value="UniProtKB-SubCell"/>
</dbReference>
<keyword evidence="4 5" id="KW-0472">Membrane</keyword>
<evidence type="ECO:0000256" key="1">
    <source>
        <dbReference type="ARBA" id="ARBA00004370"/>
    </source>
</evidence>
<feature type="transmembrane region" description="Helical" evidence="5">
    <location>
        <begin position="124"/>
        <end position="142"/>
    </location>
</feature>
<evidence type="ECO:0000313" key="7">
    <source>
        <dbReference type="Proteomes" id="UP000799291"/>
    </source>
</evidence>
<dbReference type="Pfam" id="PF01124">
    <property type="entry name" value="MAPEG"/>
    <property type="match status" value="1"/>
</dbReference>
<dbReference type="PANTHER" id="PTHR35371">
    <property type="entry name" value="INNER MEMBRANE PROTEIN"/>
    <property type="match status" value="1"/>
</dbReference>
<protein>
    <recommendedName>
        <fullName evidence="8">Membrane-associated proteins in eicosanoid and glutathione metabolism</fullName>
    </recommendedName>
</protein>
<proteinExistence type="predicted"/>
<evidence type="ECO:0000256" key="2">
    <source>
        <dbReference type="ARBA" id="ARBA00022692"/>
    </source>
</evidence>
<dbReference type="OrthoDB" id="2122304at2759"/>
<evidence type="ECO:0008006" key="8">
    <source>
        <dbReference type="Google" id="ProtNLM"/>
    </source>
</evidence>
<dbReference type="AlphaFoldDB" id="A0A6G1JM43"/>
<dbReference type="Gene3D" id="1.20.120.550">
    <property type="entry name" value="Membrane associated eicosanoid/glutathione metabolism-like domain"/>
    <property type="match status" value="1"/>
</dbReference>
<dbReference type="Proteomes" id="UP000799291">
    <property type="component" value="Unassembled WGS sequence"/>
</dbReference>
<evidence type="ECO:0000256" key="5">
    <source>
        <dbReference type="SAM" id="Phobius"/>
    </source>
</evidence>
<reference evidence="6" key="1">
    <citation type="journal article" date="2020" name="Stud. Mycol.">
        <title>101 Dothideomycetes genomes: a test case for predicting lifestyles and emergence of pathogens.</title>
        <authorList>
            <person name="Haridas S."/>
            <person name="Albert R."/>
            <person name="Binder M."/>
            <person name="Bloem J."/>
            <person name="Labutti K."/>
            <person name="Salamov A."/>
            <person name="Andreopoulos B."/>
            <person name="Baker S."/>
            <person name="Barry K."/>
            <person name="Bills G."/>
            <person name="Bluhm B."/>
            <person name="Cannon C."/>
            <person name="Castanera R."/>
            <person name="Culley D."/>
            <person name="Daum C."/>
            <person name="Ezra D."/>
            <person name="Gonzalez J."/>
            <person name="Henrissat B."/>
            <person name="Kuo A."/>
            <person name="Liang C."/>
            <person name="Lipzen A."/>
            <person name="Lutzoni F."/>
            <person name="Magnuson J."/>
            <person name="Mondo S."/>
            <person name="Nolan M."/>
            <person name="Ohm R."/>
            <person name="Pangilinan J."/>
            <person name="Park H.-J."/>
            <person name="Ramirez L."/>
            <person name="Alfaro M."/>
            <person name="Sun H."/>
            <person name="Tritt A."/>
            <person name="Yoshinaga Y."/>
            <person name="Zwiers L.-H."/>
            <person name="Turgeon B."/>
            <person name="Goodwin S."/>
            <person name="Spatafora J."/>
            <person name="Crous P."/>
            <person name="Grigoriev I."/>
        </authorList>
    </citation>
    <scope>NUCLEOTIDE SEQUENCE</scope>
    <source>
        <strain evidence="6">CBS 122367</strain>
    </source>
</reference>
<keyword evidence="2 5" id="KW-0812">Transmembrane</keyword>
<dbReference type="PANTHER" id="PTHR35371:SF1">
    <property type="entry name" value="BLR7753 PROTEIN"/>
    <property type="match status" value="1"/>
</dbReference>
<gene>
    <name evidence="6" type="ORF">K458DRAFT_325085</name>
</gene>
<evidence type="ECO:0000256" key="4">
    <source>
        <dbReference type="ARBA" id="ARBA00023136"/>
    </source>
</evidence>
<feature type="transmembrane region" description="Helical" evidence="5">
    <location>
        <begin position="76"/>
        <end position="93"/>
    </location>
</feature>
<feature type="transmembrane region" description="Helical" evidence="5">
    <location>
        <begin position="6"/>
        <end position="25"/>
    </location>
</feature>
<evidence type="ECO:0000256" key="3">
    <source>
        <dbReference type="ARBA" id="ARBA00022989"/>
    </source>
</evidence>
<keyword evidence="3 5" id="KW-1133">Transmembrane helix</keyword>
<dbReference type="EMBL" id="MU005569">
    <property type="protein sequence ID" value="KAF2691614.1"/>
    <property type="molecule type" value="Genomic_DNA"/>
</dbReference>
<keyword evidence="7" id="KW-1185">Reference proteome</keyword>
<comment type="subcellular location">
    <subcellularLocation>
        <location evidence="1">Membrane</location>
    </subcellularLocation>
</comment>
<dbReference type="InterPro" id="IPR023352">
    <property type="entry name" value="MAPEG-like_dom_sf"/>
</dbReference>
<accession>A0A6G1JM43</accession>
<dbReference type="SUPFAM" id="SSF161084">
    <property type="entry name" value="MAPEG domain-like"/>
    <property type="match status" value="1"/>
</dbReference>
<sequence>MAPNYSIHAIPAYMVLAFLPHAYAISSIKKANNGKFNNVNARGVDTLAMYKKSVPAEVFGRYERGKAAHANLMENAPFFIGAVIVGNMMGLSAETMNTAIGSYLALRVAYIVAYINVTSQKYSYVRSLLWAISSFVLGGIFVKAGNKLVAQG</sequence>
<evidence type="ECO:0000313" key="6">
    <source>
        <dbReference type="EMBL" id="KAF2691614.1"/>
    </source>
</evidence>
<organism evidence="6 7">
    <name type="scientific">Lentithecium fluviatile CBS 122367</name>
    <dbReference type="NCBI Taxonomy" id="1168545"/>
    <lineage>
        <taxon>Eukaryota</taxon>
        <taxon>Fungi</taxon>
        <taxon>Dikarya</taxon>
        <taxon>Ascomycota</taxon>
        <taxon>Pezizomycotina</taxon>
        <taxon>Dothideomycetes</taxon>
        <taxon>Pleosporomycetidae</taxon>
        <taxon>Pleosporales</taxon>
        <taxon>Massarineae</taxon>
        <taxon>Lentitheciaceae</taxon>
        <taxon>Lentithecium</taxon>
    </lineage>
</organism>
<feature type="transmembrane region" description="Helical" evidence="5">
    <location>
        <begin position="99"/>
        <end position="117"/>
    </location>
</feature>
<name>A0A6G1JM43_9PLEO</name>